<sequence>MALYEFSVSVATKYLGQQSDPEASRYVFSYTITIKNTGTAKAQLIARHWIIKDANDHEEQVRGLGVVGYQPLLEPGQQFEYTSGTALATPIGSMHGTYLCVAEDGEQFNATIPEFVLSLPWTLH</sequence>
<dbReference type="AlphaFoldDB" id="A0A2S9H1R6"/>
<dbReference type="InterPro" id="IPR036767">
    <property type="entry name" value="ApaG_sf"/>
</dbReference>
<dbReference type="PANTHER" id="PTHR14289">
    <property type="entry name" value="F-BOX ONLY PROTEIN 3"/>
    <property type="match status" value="1"/>
</dbReference>
<dbReference type="EMBL" id="PUGF01000004">
    <property type="protein sequence ID" value="PRC93935.1"/>
    <property type="molecule type" value="Genomic_DNA"/>
</dbReference>
<dbReference type="HAMAP" id="MF_00791">
    <property type="entry name" value="ApaG"/>
    <property type="match status" value="1"/>
</dbReference>
<organism evidence="4 5">
    <name type="scientific">Solimicrobium silvestre</name>
    <dbReference type="NCBI Taxonomy" id="2099400"/>
    <lineage>
        <taxon>Bacteria</taxon>
        <taxon>Pseudomonadati</taxon>
        <taxon>Pseudomonadota</taxon>
        <taxon>Betaproteobacteria</taxon>
        <taxon>Burkholderiales</taxon>
        <taxon>Oxalobacteraceae</taxon>
        <taxon>Solimicrobium</taxon>
    </lineage>
</organism>
<dbReference type="NCBIfam" id="NF003967">
    <property type="entry name" value="PRK05461.1"/>
    <property type="match status" value="1"/>
</dbReference>
<dbReference type="InterPro" id="IPR023065">
    <property type="entry name" value="Uncharacterised_ApaG"/>
</dbReference>
<feature type="domain" description="ApaG" evidence="3">
    <location>
        <begin position="1"/>
        <end position="124"/>
    </location>
</feature>
<dbReference type="OrthoDB" id="9795226at2"/>
<dbReference type="Gene3D" id="2.60.40.1470">
    <property type="entry name" value="ApaG domain"/>
    <property type="match status" value="1"/>
</dbReference>
<evidence type="ECO:0000256" key="2">
    <source>
        <dbReference type="HAMAP-Rule" id="MF_00791"/>
    </source>
</evidence>
<evidence type="ECO:0000259" key="3">
    <source>
        <dbReference type="PROSITE" id="PS51087"/>
    </source>
</evidence>
<comment type="caution">
    <text evidence="4">The sequence shown here is derived from an EMBL/GenBank/DDBJ whole genome shotgun (WGS) entry which is preliminary data.</text>
</comment>
<evidence type="ECO:0000256" key="1">
    <source>
        <dbReference type="ARBA" id="ARBA00017693"/>
    </source>
</evidence>
<accession>A0A2S9H1R6</accession>
<evidence type="ECO:0000313" key="5">
    <source>
        <dbReference type="Proteomes" id="UP000237839"/>
    </source>
</evidence>
<name>A0A2S9H1R6_9BURK</name>
<keyword evidence="5" id="KW-1185">Reference proteome</keyword>
<dbReference type="Proteomes" id="UP000237839">
    <property type="component" value="Unassembled WGS sequence"/>
</dbReference>
<dbReference type="InterPro" id="IPR007474">
    <property type="entry name" value="ApaG_domain"/>
</dbReference>
<protein>
    <recommendedName>
        <fullName evidence="1 2">Protein ApaG</fullName>
    </recommendedName>
</protein>
<dbReference type="SUPFAM" id="SSF110069">
    <property type="entry name" value="ApaG-like"/>
    <property type="match status" value="1"/>
</dbReference>
<evidence type="ECO:0000313" key="4">
    <source>
        <dbReference type="EMBL" id="PRC93935.1"/>
    </source>
</evidence>
<proteinExistence type="inferred from homology"/>
<reference evidence="4 5" key="1">
    <citation type="submission" date="2018-02" db="EMBL/GenBank/DDBJ databases">
        <title>Solimicrobium silvestre gen. nov., sp. nov., isolated from alpine forest soil.</title>
        <authorList>
            <person name="Margesin R."/>
            <person name="Albuquerque L."/>
            <person name="Zhang D.-C."/>
            <person name="Froufe H.J.C."/>
            <person name="Severino R."/>
            <person name="Roxo I."/>
            <person name="Egas C."/>
            <person name="Da Costa M.S."/>
        </authorList>
    </citation>
    <scope>NUCLEOTIDE SEQUENCE [LARGE SCALE GENOMIC DNA]</scope>
    <source>
        <strain evidence="4 5">S20-91</strain>
    </source>
</reference>
<gene>
    <name evidence="2" type="primary">apaG</name>
    <name evidence="4" type="ORF">S2091_1108</name>
</gene>
<dbReference type="RefSeq" id="WP_105530811.1">
    <property type="nucleotide sequence ID" value="NZ_PUGF01000004.1"/>
</dbReference>
<dbReference type="PANTHER" id="PTHR14289:SF16">
    <property type="entry name" value="POLYMERASE DELTA-INTERACTING PROTEIN 2"/>
    <property type="match status" value="1"/>
</dbReference>
<dbReference type="Pfam" id="PF04379">
    <property type="entry name" value="DUF525"/>
    <property type="match status" value="1"/>
</dbReference>
<dbReference type="PROSITE" id="PS51087">
    <property type="entry name" value="APAG"/>
    <property type="match status" value="1"/>
</dbReference>
<dbReference type="GO" id="GO:0070987">
    <property type="term" value="P:error-free translesion synthesis"/>
    <property type="evidence" value="ECO:0007669"/>
    <property type="project" value="TreeGrafter"/>
</dbReference>